<proteinExistence type="predicted"/>
<reference evidence="1 2" key="1">
    <citation type="journal article" date="2015" name="Int. J. Syst. Evol. Microbiol.">
        <title>Acinetobacter equi sp. nov. isolated from horse faeces.</title>
        <authorList>
            <person name="Poppel M.T."/>
            <person name="Skiebe E."/>
            <person name="Laue M."/>
            <person name="Bergmann H."/>
            <person name="Ebersberger I."/>
            <person name="Garn T."/>
            <person name="Fruth A."/>
            <person name="Baumgardt S."/>
            <person name="Busse H.J."/>
            <person name="Wilharm G."/>
        </authorList>
    </citation>
    <scope>NUCLEOTIDE SEQUENCE [LARGE SCALE GENOMIC DNA]</scope>
    <source>
        <strain evidence="1 2">114</strain>
    </source>
</reference>
<dbReference type="STRING" id="1324350.AOY20_09040"/>
<name>A0A0N9V8Y3_9GAMM</name>
<gene>
    <name evidence="1" type="ORF">AOY20_09040</name>
</gene>
<organism evidence="1 2">
    <name type="scientific">Acinetobacter equi</name>
    <dbReference type="NCBI Taxonomy" id="1324350"/>
    <lineage>
        <taxon>Bacteria</taxon>
        <taxon>Pseudomonadati</taxon>
        <taxon>Pseudomonadota</taxon>
        <taxon>Gammaproteobacteria</taxon>
        <taxon>Moraxellales</taxon>
        <taxon>Moraxellaceae</taxon>
        <taxon>Acinetobacter</taxon>
    </lineage>
</organism>
<dbReference type="EMBL" id="CP012808">
    <property type="protein sequence ID" value="ALH95662.1"/>
    <property type="molecule type" value="Genomic_DNA"/>
</dbReference>
<protein>
    <submittedName>
        <fullName evidence="1">Uncharacterized protein</fullName>
    </submittedName>
</protein>
<keyword evidence="2" id="KW-1185">Reference proteome</keyword>
<dbReference type="AlphaFoldDB" id="A0A0N9V8Y3"/>
<dbReference type="OrthoDB" id="6689830at2"/>
<dbReference type="KEGG" id="aei:AOY20_09040"/>
<sequence length="183" mass="21224">MNAKVNFQIPEQSISLYNTAHLRDIYTLAVNISAHTQTLLSRINKATLQLKQHAKNLNTNSYHFDEVEDLISITSLLVEDRLNSFDVEREKYENELQSISLPYTPEDLFDTSSLIYEAIGWIQTMLYQIKEEASLAKNQIEKSIHCLVFSDLENLIYIAIHLIKAHGYTFYIDGEKYKAEMEE</sequence>
<evidence type="ECO:0000313" key="1">
    <source>
        <dbReference type="EMBL" id="ALH95662.1"/>
    </source>
</evidence>
<dbReference type="Proteomes" id="UP000064939">
    <property type="component" value="Chromosome"/>
</dbReference>
<accession>A0A0N9V8Y3</accession>
<dbReference type="RefSeq" id="WP_054581553.1">
    <property type="nucleotide sequence ID" value="NZ_CP012808.1"/>
</dbReference>
<evidence type="ECO:0000313" key="2">
    <source>
        <dbReference type="Proteomes" id="UP000064939"/>
    </source>
</evidence>